<dbReference type="InterPro" id="IPR036188">
    <property type="entry name" value="FAD/NAD-bd_sf"/>
</dbReference>
<dbReference type="SUPFAM" id="SSF51905">
    <property type="entry name" value="FAD/NAD(P)-binding domain"/>
    <property type="match status" value="1"/>
</dbReference>
<feature type="domain" description="Amine oxidase" evidence="1">
    <location>
        <begin position="14"/>
        <end position="425"/>
    </location>
</feature>
<dbReference type="EMBL" id="PFSC01000084">
    <property type="protein sequence ID" value="PJC32519.1"/>
    <property type="molecule type" value="Genomic_DNA"/>
</dbReference>
<dbReference type="Pfam" id="PF01593">
    <property type="entry name" value="Amino_oxidase"/>
    <property type="match status" value="1"/>
</dbReference>
<accession>A0A2M8EZQ9</accession>
<sequence length="427" mass="48895">MNKNLEYIVVGAGIAGLGVAYELQKAGKEVLVLESEEMAGGRMSTQMLKDIPIDIGAQFITSFYKNIWNLSEELNLEPSLFDVGNVAILRHEKLFSLNPKNLRSLCMFGGISPLSKIRLAFVLFYKLVMSSRLNLYDLKKNLALDDKSVYDDLVDIVEKESFTNLLDPMCEALFWYDSKEFSNVLFLAILRKVLFCKFYSFENGIGKLTQKISEKLDIHYQEKVVSIIRKKVGVTVITNKKSYCANRVIVAIPGNEVLNVLDTPTNLESQFFSQIRYSTAAYIFCQAKTKIFSNCNTIWLPEKENEHFSSISKNNHVKNYPSTHFSLAIRDSALRKLTTTNRLHKHIISKMIIESFDFFQDLQIDYIHIWDSALPKFVPGFLRQKYDFLDKTQFDKQIFYCGDYLESPSVEGALTSGIKLAKQLINE</sequence>
<gene>
    <name evidence="2" type="ORF">CO051_03070</name>
</gene>
<protein>
    <recommendedName>
        <fullName evidence="1">Amine oxidase domain-containing protein</fullName>
    </recommendedName>
</protein>
<name>A0A2M8EZQ9_9BACT</name>
<proteinExistence type="predicted"/>
<comment type="caution">
    <text evidence="2">The sequence shown here is derived from an EMBL/GenBank/DDBJ whole genome shotgun (WGS) entry which is preliminary data.</text>
</comment>
<evidence type="ECO:0000313" key="2">
    <source>
        <dbReference type="EMBL" id="PJC32519.1"/>
    </source>
</evidence>
<dbReference type="GO" id="GO:0016491">
    <property type="term" value="F:oxidoreductase activity"/>
    <property type="evidence" value="ECO:0007669"/>
    <property type="project" value="InterPro"/>
</dbReference>
<dbReference type="Gene3D" id="3.50.50.60">
    <property type="entry name" value="FAD/NAD(P)-binding domain"/>
    <property type="match status" value="1"/>
</dbReference>
<organism evidence="2 3">
    <name type="scientific">Candidatus Roizmanbacteria bacterium CG_4_9_14_0_2_um_filter_39_13</name>
    <dbReference type="NCBI Taxonomy" id="1974839"/>
    <lineage>
        <taxon>Bacteria</taxon>
        <taxon>Candidatus Roizmaniibacteriota</taxon>
    </lineage>
</organism>
<dbReference type="PANTHER" id="PTHR42923">
    <property type="entry name" value="PROTOPORPHYRINOGEN OXIDASE"/>
    <property type="match status" value="1"/>
</dbReference>
<dbReference type="AlphaFoldDB" id="A0A2M8EZQ9"/>
<dbReference type="InterPro" id="IPR002937">
    <property type="entry name" value="Amino_oxidase"/>
</dbReference>
<dbReference type="Proteomes" id="UP000231383">
    <property type="component" value="Unassembled WGS sequence"/>
</dbReference>
<evidence type="ECO:0000313" key="3">
    <source>
        <dbReference type="Proteomes" id="UP000231383"/>
    </source>
</evidence>
<reference evidence="3" key="1">
    <citation type="submission" date="2017-09" db="EMBL/GenBank/DDBJ databases">
        <title>Depth-based differentiation of microbial function through sediment-hosted aquifers and enrichment of novel symbionts in the deep terrestrial subsurface.</title>
        <authorList>
            <person name="Probst A.J."/>
            <person name="Ladd B."/>
            <person name="Jarett J.K."/>
            <person name="Geller-Mcgrath D.E."/>
            <person name="Sieber C.M.K."/>
            <person name="Emerson J.B."/>
            <person name="Anantharaman K."/>
            <person name="Thomas B.C."/>
            <person name="Malmstrom R."/>
            <person name="Stieglmeier M."/>
            <person name="Klingl A."/>
            <person name="Woyke T."/>
            <person name="Ryan C.M."/>
            <person name="Banfield J.F."/>
        </authorList>
    </citation>
    <scope>NUCLEOTIDE SEQUENCE [LARGE SCALE GENOMIC DNA]</scope>
</reference>
<dbReference type="InterPro" id="IPR050464">
    <property type="entry name" value="Zeta_carotene_desat/Oxidored"/>
</dbReference>
<evidence type="ECO:0000259" key="1">
    <source>
        <dbReference type="Pfam" id="PF01593"/>
    </source>
</evidence>